<dbReference type="Proteomes" id="UP001174677">
    <property type="component" value="Chromosome 16"/>
</dbReference>
<feature type="region of interest" description="Disordered" evidence="1">
    <location>
        <begin position="13"/>
        <end position="47"/>
    </location>
</feature>
<evidence type="ECO:0000313" key="3">
    <source>
        <dbReference type="Proteomes" id="UP001174677"/>
    </source>
</evidence>
<protein>
    <submittedName>
        <fullName evidence="2">Uncharacterized protein</fullName>
    </submittedName>
</protein>
<accession>A0ABQ9KMV2</accession>
<comment type="caution">
    <text evidence="2">The sequence shown here is derived from an EMBL/GenBank/DDBJ whole genome shotgun (WGS) entry which is preliminary data.</text>
</comment>
<name>A0ABQ9KMV2_HEVBR</name>
<sequence>MCTQALIDHCESHMVDEESSSRRQPNLVPSQGNPFTNNSSQASLLPALPFTPNSHNLPYNFQETNPIINASTPLILSQQPTSQPQISLFGVRNNYLIGSQQVPFPHQPLREVMMMEEPASDWTRPFLQQLEKPFSYKIELKGVDDNRNTSDLDMLDLTLKL</sequence>
<evidence type="ECO:0000313" key="2">
    <source>
        <dbReference type="EMBL" id="KAJ9145723.1"/>
    </source>
</evidence>
<reference evidence="2" key="1">
    <citation type="journal article" date="2023" name="Plant Biotechnol. J.">
        <title>Chromosome-level wild Hevea brasiliensis genome provides new tools for genomic-assisted breeding and valuable loci to elevate rubber yield.</title>
        <authorList>
            <person name="Cheng H."/>
            <person name="Song X."/>
            <person name="Hu Y."/>
            <person name="Wu T."/>
            <person name="Yang Q."/>
            <person name="An Z."/>
            <person name="Feng S."/>
            <person name="Deng Z."/>
            <person name="Wu W."/>
            <person name="Zeng X."/>
            <person name="Tu M."/>
            <person name="Wang X."/>
            <person name="Huang H."/>
        </authorList>
    </citation>
    <scope>NUCLEOTIDE SEQUENCE</scope>
    <source>
        <strain evidence="2">MT/VB/25A 57/8</strain>
    </source>
</reference>
<proteinExistence type="predicted"/>
<feature type="compositionally biased region" description="Polar residues" evidence="1">
    <location>
        <begin position="22"/>
        <end position="43"/>
    </location>
</feature>
<evidence type="ECO:0000256" key="1">
    <source>
        <dbReference type="SAM" id="MobiDB-lite"/>
    </source>
</evidence>
<keyword evidence="3" id="KW-1185">Reference proteome</keyword>
<dbReference type="EMBL" id="JARPOI010000016">
    <property type="protein sequence ID" value="KAJ9145723.1"/>
    <property type="molecule type" value="Genomic_DNA"/>
</dbReference>
<organism evidence="2 3">
    <name type="scientific">Hevea brasiliensis</name>
    <name type="common">Para rubber tree</name>
    <name type="synonym">Siphonia brasiliensis</name>
    <dbReference type="NCBI Taxonomy" id="3981"/>
    <lineage>
        <taxon>Eukaryota</taxon>
        <taxon>Viridiplantae</taxon>
        <taxon>Streptophyta</taxon>
        <taxon>Embryophyta</taxon>
        <taxon>Tracheophyta</taxon>
        <taxon>Spermatophyta</taxon>
        <taxon>Magnoliopsida</taxon>
        <taxon>eudicotyledons</taxon>
        <taxon>Gunneridae</taxon>
        <taxon>Pentapetalae</taxon>
        <taxon>rosids</taxon>
        <taxon>fabids</taxon>
        <taxon>Malpighiales</taxon>
        <taxon>Euphorbiaceae</taxon>
        <taxon>Crotonoideae</taxon>
        <taxon>Micrandreae</taxon>
        <taxon>Hevea</taxon>
    </lineage>
</organism>
<gene>
    <name evidence="2" type="ORF">P3X46_028069</name>
</gene>